<dbReference type="Gene3D" id="1.25.10.10">
    <property type="entry name" value="Leucine-rich Repeat Variant"/>
    <property type="match status" value="1"/>
</dbReference>
<comment type="subcellular location">
    <subcellularLocation>
        <location evidence="1">Golgi apparatus</location>
    </subcellularLocation>
</comment>
<dbReference type="GO" id="GO:0012507">
    <property type="term" value="C:ER to Golgi transport vesicle membrane"/>
    <property type="evidence" value="ECO:0007669"/>
    <property type="project" value="TreeGrafter"/>
</dbReference>
<dbReference type="HOGENOM" id="CLU_006318_4_0_1"/>
<dbReference type="GeneID" id="27309444"/>
<evidence type="ECO:0000256" key="3">
    <source>
        <dbReference type="ARBA" id="ARBA00023054"/>
    </source>
</evidence>
<dbReference type="FunFam" id="1.25.10.10:FF:000296">
    <property type="entry name" value="Related to transport protein USO1"/>
    <property type="match status" value="1"/>
</dbReference>
<dbReference type="PANTHER" id="PTHR10013:SF0">
    <property type="entry name" value="GENERAL VESICULAR TRANSPORT FACTOR P115"/>
    <property type="match status" value="1"/>
</dbReference>
<dbReference type="InterPro" id="IPR011989">
    <property type="entry name" value="ARM-like"/>
</dbReference>
<dbReference type="GO" id="GO:0048211">
    <property type="term" value="P:Golgi vesicle docking"/>
    <property type="evidence" value="ECO:0007669"/>
    <property type="project" value="TreeGrafter"/>
</dbReference>
<dbReference type="GO" id="GO:0000139">
    <property type="term" value="C:Golgi membrane"/>
    <property type="evidence" value="ECO:0007669"/>
    <property type="project" value="InterPro"/>
</dbReference>
<dbReference type="Pfam" id="PF04871">
    <property type="entry name" value="Uso1_p115_C"/>
    <property type="match status" value="1"/>
</dbReference>
<dbReference type="RefSeq" id="XP_016217375.1">
    <property type="nucleotide sequence ID" value="XM_016354363.1"/>
</dbReference>
<dbReference type="EMBL" id="KN847532">
    <property type="protein sequence ID" value="KIW07506.1"/>
    <property type="molecule type" value="Genomic_DNA"/>
</dbReference>
<dbReference type="STRING" id="253628.A0A0D1XXP9"/>
<dbReference type="InterPro" id="IPR006955">
    <property type="entry name" value="Uso1_p115_C"/>
</dbReference>
<dbReference type="VEuPathDB" id="FungiDB:PV09_01471"/>
<proteinExistence type="predicted"/>
<feature type="domain" description="Uso1/p115-like vesicle tethering protein C-terminal" evidence="6">
    <location>
        <begin position="837"/>
        <end position="950"/>
    </location>
</feature>
<name>A0A0D1XXP9_9PEZI</name>
<feature type="region of interest" description="Disordered" evidence="4">
    <location>
        <begin position="924"/>
        <end position="954"/>
    </location>
</feature>
<keyword evidence="3" id="KW-0175">Coiled coil</keyword>
<gene>
    <name evidence="7" type="ORF">PV09_01471</name>
</gene>
<evidence type="ECO:0000313" key="8">
    <source>
        <dbReference type="Proteomes" id="UP000053259"/>
    </source>
</evidence>
<accession>A0A0D1XXP9</accession>
<keyword evidence="8" id="KW-1185">Reference proteome</keyword>
<dbReference type="InterPro" id="IPR024095">
    <property type="entry name" value="Vesicle_P115"/>
</dbReference>
<evidence type="ECO:0008006" key="9">
    <source>
        <dbReference type="Google" id="ProtNLM"/>
    </source>
</evidence>
<dbReference type="SUPFAM" id="SSF48371">
    <property type="entry name" value="ARM repeat"/>
    <property type="match status" value="1"/>
</dbReference>
<protein>
    <recommendedName>
        <fullName evidence="9">Vesicle tethering protein Uso1/P115-like head domain-containing protein</fullName>
    </recommendedName>
</protein>
<reference evidence="7 8" key="1">
    <citation type="submission" date="2015-01" db="EMBL/GenBank/DDBJ databases">
        <title>The Genome Sequence of Ochroconis gallopava CBS43764.</title>
        <authorList>
            <consortium name="The Broad Institute Genomics Platform"/>
            <person name="Cuomo C."/>
            <person name="de Hoog S."/>
            <person name="Gorbushina A."/>
            <person name="Stielow B."/>
            <person name="Teixiera M."/>
            <person name="Abouelleil A."/>
            <person name="Chapman S.B."/>
            <person name="Priest M."/>
            <person name="Young S.K."/>
            <person name="Wortman J."/>
            <person name="Nusbaum C."/>
            <person name="Birren B."/>
        </authorList>
    </citation>
    <scope>NUCLEOTIDE SEQUENCE [LARGE SCALE GENOMIC DNA]</scope>
    <source>
        <strain evidence="7 8">CBS 43764</strain>
    </source>
</reference>
<evidence type="ECO:0000259" key="5">
    <source>
        <dbReference type="Pfam" id="PF04869"/>
    </source>
</evidence>
<feature type="compositionally biased region" description="Acidic residues" evidence="4">
    <location>
        <begin position="935"/>
        <end position="954"/>
    </location>
</feature>
<evidence type="ECO:0000256" key="1">
    <source>
        <dbReference type="ARBA" id="ARBA00004555"/>
    </source>
</evidence>
<dbReference type="GO" id="GO:0005795">
    <property type="term" value="C:Golgi stack"/>
    <property type="evidence" value="ECO:0007669"/>
    <property type="project" value="TreeGrafter"/>
</dbReference>
<dbReference type="OrthoDB" id="198977at2759"/>
<dbReference type="InterPro" id="IPR016024">
    <property type="entry name" value="ARM-type_fold"/>
</dbReference>
<dbReference type="GO" id="GO:0048280">
    <property type="term" value="P:vesicle fusion with Golgi apparatus"/>
    <property type="evidence" value="ECO:0007669"/>
    <property type="project" value="InterPro"/>
</dbReference>
<dbReference type="AlphaFoldDB" id="A0A0D1XXP9"/>
<dbReference type="InParanoid" id="A0A0D1XXP9"/>
<feature type="domain" description="Vesicle tethering protein Uso1/P115-like head" evidence="5">
    <location>
        <begin position="339"/>
        <end position="650"/>
    </location>
</feature>
<evidence type="ECO:0000259" key="6">
    <source>
        <dbReference type="Pfam" id="PF04871"/>
    </source>
</evidence>
<keyword evidence="2" id="KW-0333">Golgi apparatus</keyword>
<dbReference type="Pfam" id="PF04869">
    <property type="entry name" value="Uso1_p115_head"/>
    <property type="match status" value="1"/>
</dbReference>
<dbReference type="PANTHER" id="PTHR10013">
    <property type="entry name" value="GENERAL VESICULAR TRANSPORT FACTOR P115"/>
    <property type="match status" value="1"/>
</dbReference>
<sequence length="954" mass="106740">MLRMLEAQAPAKQTAGHTIDTLSNRLSNASLLEDRRAAIHGLRSFAKDYPASVASGALRPLIACLTNDIEDVDTIKPVLETLLGLFNPSPDSLEASEDIALWLADEFTTRQDNIQILLDLLDSSDFYSRLYSLRLVQCIFAARPERTQECILGAALGTSRLVASLDDSRDAIRNAGLVLLSEITRSSTELQKLVAFENAFDRVFKVIKMEGSLSQGGIIVQDCLELLANLVTHNPSNQSLFRESGCVSKFAQLLQEAHKTQIDGEEAWPTPQKEKNIWGLLGVIRLFLAEGAVGTQENQIAFFRHGLLQQVIELAFHQASQATVQAEALYACADMVRGNPTLQTNFAGLQVPAPVGQPPSGQNGHTNGVPKVYIIEALLDLSVVPSSSTPFEVRMAACECIKAYFYKHAEVRHHFLNRAIEGHLSGQDETANVVSILLREELKTGDPYRVWFAADLVFHLLWEDSKAKNMLMTVTEGDAESGEEVVTCIQTLTENLLMAIQREEDERIVIAYFTVLCGWLFEDGSAVNDFLGEGSNVQILKQRMTTGGPELAVIKGLCAVLLGVIYEFSTKDSPIPRRKLQPLLTAQLGRERYLQALSQLRQHPLIRDFEVVPQGAAPPSAGGELPPYAFFDATFVDFLKDNFSRLSRAIDRDPGLEVQIHSKEAGVDRDLVDSLRAQLDEKVQAVQKLETDLLSLQRQLDHESASARKAADTSTAEINRIRQINEALQRNHEADLEKLKKEHALAYTSLQESSERKIQDLQQQIEAMKKASAEEAARTKEYYERSINQLRNTKTGLESRLSEAQKKEESYREMSHKSQQALRQGVEELTSARKHIAELETKLKERDKHIEALQVKETELKEQLEDERTKITMLEKEASEFDAKLEKKGNELKKKEEERQAAQTELDDLMIILADLEEKRANDKKRLQELGVTVSDDEDEDGDDEDNEEDGEVD</sequence>
<dbReference type="Proteomes" id="UP000053259">
    <property type="component" value="Unassembled WGS sequence"/>
</dbReference>
<dbReference type="GO" id="GO:0005783">
    <property type="term" value="C:endoplasmic reticulum"/>
    <property type="evidence" value="ECO:0007669"/>
    <property type="project" value="TreeGrafter"/>
</dbReference>
<evidence type="ECO:0000256" key="4">
    <source>
        <dbReference type="SAM" id="MobiDB-lite"/>
    </source>
</evidence>
<dbReference type="GO" id="GO:0006886">
    <property type="term" value="P:intracellular protein transport"/>
    <property type="evidence" value="ECO:0007669"/>
    <property type="project" value="InterPro"/>
</dbReference>
<evidence type="ECO:0000313" key="7">
    <source>
        <dbReference type="EMBL" id="KIW07506.1"/>
    </source>
</evidence>
<dbReference type="InterPro" id="IPR006953">
    <property type="entry name" value="Vesicle_Uso1_P115_head"/>
</dbReference>
<organism evidence="7 8">
    <name type="scientific">Verruconis gallopava</name>
    <dbReference type="NCBI Taxonomy" id="253628"/>
    <lineage>
        <taxon>Eukaryota</taxon>
        <taxon>Fungi</taxon>
        <taxon>Dikarya</taxon>
        <taxon>Ascomycota</taxon>
        <taxon>Pezizomycotina</taxon>
        <taxon>Dothideomycetes</taxon>
        <taxon>Pleosporomycetidae</taxon>
        <taxon>Venturiales</taxon>
        <taxon>Sympoventuriaceae</taxon>
        <taxon>Verruconis</taxon>
    </lineage>
</organism>
<evidence type="ECO:0000256" key="2">
    <source>
        <dbReference type="ARBA" id="ARBA00023034"/>
    </source>
</evidence>
<dbReference type="GO" id="GO:0006888">
    <property type="term" value="P:endoplasmic reticulum to Golgi vesicle-mediated transport"/>
    <property type="evidence" value="ECO:0007669"/>
    <property type="project" value="TreeGrafter"/>
</dbReference>
<dbReference type="FunCoup" id="A0A0D1XXP9">
    <property type="interactions" value="250"/>
</dbReference>